<dbReference type="SMART" id="SM01177">
    <property type="entry name" value="DUF4210"/>
    <property type="match status" value="1"/>
</dbReference>
<dbReference type="OrthoDB" id="8625101at2759"/>
<feature type="region of interest" description="Disordered" evidence="1">
    <location>
        <begin position="644"/>
        <end position="674"/>
    </location>
</feature>
<evidence type="ECO:0000313" key="4">
    <source>
        <dbReference type="Proteomes" id="UP000266234"/>
    </source>
</evidence>
<evidence type="ECO:0000259" key="2">
    <source>
        <dbReference type="SMART" id="SM01177"/>
    </source>
</evidence>
<dbReference type="EMBL" id="PXOG01000031">
    <property type="protein sequence ID" value="RGP80438.1"/>
    <property type="molecule type" value="Genomic_DNA"/>
</dbReference>
<feature type="compositionally biased region" description="Pro residues" evidence="1">
    <location>
        <begin position="15"/>
        <end position="24"/>
    </location>
</feature>
<feature type="region of interest" description="Disordered" evidence="1">
    <location>
        <begin position="1"/>
        <end position="25"/>
    </location>
</feature>
<dbReference type="AlphaFoldDB" id="A0A395T6U9"/>
<comment type="caution">
    <text evidence="3">The sequence shown here is derived from an EMBL/GenBank/DDBJ whole genome shotgun (WGS) entry which is preliminary data.</text>
</comment>
<name>A0A395T6U9_9HYPO</name>
<accession>A0A395T6U9</accession>
<feature type="domain" description="Atos-like conserved" evidence="2">
    <location>
        <begin position="346"/>
        <end position="420"/>
    </location>
</feature>
<feature type="region of interest" description="Disordered" evidence="1">
    <location>
        <begin position="769"/>
        <end position="790"/>
    </location>
</feature>
<evidence type="ECO:0000256" key="1">
    <source>
        <dbReference type="SAM" id="MobiDB-lite"/>
    </source>
</evidence>
<feature type="compositionally biased region" description="Low complexity" evidence="1">
    <location>
        <begin position="478"/>
        <end position="491"/>
    </location>
</feature>
<dbReference type="InterPro" id="IPR025261">
    <property type="entry name" value="Atos-like_cons_dom"/>
</dbReference>
<feature type="region of interest" description="Disordered" evidence="1">
    <location>
        <begin position="405"/>
        <end position="493"/>
    </location>
</feature>
<keyword evidence="4" id="KW-1185">Reference proteome</keyword>
<evidence type="ECO:0000313" key="3">
    <source>
        <dbReference type="EMBL" id="RGP80438.1"/>
    </source>
</evidence>
<dbReference type="STRING" id="694270.A0A395T6U9"/>
<protein>
    <recommendedName>
        <fullName evidence="2">Atos-like conserved domain-containing protein</fullName>
    </recommendedName>
</protein>
<feature type="region of interest" description="Disordered" evidence="1">
    <location>
        <begin position="690"/>
        <end position="747"/>
    </location>
</feature>
<reference evidence="3 4" key="1">
    <citation type="journal article" date="2018" name="PLoS Pathog.">
        <title>Evolution of structural diversity of trichothecenes, a family of toxins produced by plant pathogenic and entomopathogenic fungi.</title>
        <authorList>
            <person name="Proctor R.H."/>
            <person name="McCormick S.P."/>
            <person name="Kim H.S."/>
            <person name="Cardoza R.E."/>
            <person name="Stanley A.M."/>
            <person name="Lindo L."/>
            <person name="Kelly A."/>
            <person name="Brown D.W."/>
            <person name="Lee T."/>
            <person name="Vaughan M.M."/>
            <person name="Alexander N.J."/>
            <person name="Busman M."/>
            <person name="Gutierrez S."/>
        </authorList>
    </citation>
    <scope>NUCLEOTIDE SEQUENCE [LARGE SCALE GENOMIC DNA]</scope>
    <source>
        <strain evidence="3 4">NRRL 20695</strain>
    </source>
</reference>
<dbReference type="Proteomes" id="UP000266234">
    <property type="component" value="Unassembled WGS sequence"/>
</dbReference>
<organism evidence="3 4">
    <name type="scientific">Fusarium longipes</name>
    <dbReference type="NCBI Taxonomy" id="694270"/>
    <lineage>
        <taxon>Eukaryota</taxon>
        <taxon>Fungi</taxon>
        <taxon>Dikarya</taxon>
        <taxon>Ascomycota</taxon>
        <taxon>Pezizomycotina</taxon>
        <taxon>Sordariomycetes</taxon>
        <taxon>Hypocreomycetidae</taxon>
        <taxon>Hypocreales</taxon>
        <taxon>Nectriaceae</taxon>
        <taxon>Fusarium</taxon>
    </lineage>
</organism>
<gene>
    <name evidence="3" type="ORF">FLONG3_1447</name>
</gene>
<dbReference type="PANTHER" id="PTHR13199:SF11">
    <property type="entry name" value="PROTEIN ATOSSA"/>
    <property type="match status" value="1"/>
</dbReference>
<sequence length="790" mass="86159">MPIFQADLDNHEPIPEPIELPPIDVPASGLRRLSEESIRTELCEGPVPDSPPRSKISEGIEGAENAISDRASLIERLKRAQSPPIWVPNRHLESVIQYQTPDTDRKHLQTPTEPSTLLAPAQITPEKTDSHSDFDHRLHDGLGIERPRSALHSGNFTEEEAVAKDRAIPAGRAHHGRYPVPAETPWIATSPPRHYTPFQHDKGVPFPASAESFRSTNSPLSSSFSSSFVYKPPTSPLVQAQSSEEHDVSLSGDPFSFAGYVGTTRCTPNSTASSPWMFPSPRYSLPQRVPSYRREAFPYQAHQPRRSLTSTPSFMQPGASPPTPALLRPRRSSVAAEASPLQHASMVGSYEESILRGRMSTTPSKPLDFVAQIGVLGKGKCKSSLKCPPHVSLSFPAVYYSYSSTSHGRSNLDDGPSPYVGQIDLENGLSNPDDEHRAKKKAQSRYAERRPAEDMMDIGLENQPSEHISRRNSRAVRRSGSGSAKAPPGGSYRIPEKGQIQIIIKNPNKTAVKLFLIPYDLTGMEPGTKTFVRQRSYSAGPIIDNAPASTEANPDDRPILRYLAHLHICCPAKGRYYLYKSIRIVFANRVPDGKERLRNETTWPEPRYTPYKPVRVMHPPLHTQPGPAAALATDKALRRRSVGFSSGPSHNFDMMDSVFRSNDSPSGGSAGGNTLPVDPIPFCLPGHVRTSSDVSNSTNTTAALGNDSQYSDEFQVSRPSTKDSNSARPAGPALYEKLNKGEPGYGGNAFALNRSGSLGGAEGLLSQRLRSLGVKQPSPPETPGQGDISP</sequence>
<feature type="compositionally biased region" description="Low complexity" evidence="1">
    <location>
        <begin position="691"/>
        <end position="701"/>
    </location>
</feature>
<feature type="region of interest" description="Disordered" evidence="1">
    <location>
        <begin position="300"/>
        <end position="326"/>
    </location>
</feature>
<dbReference type="InterPro" id="IPR033473">
    <property type="entry name" value="Atos-like_C"/>
</dbReference>
<feature type="compositionally biased region" description="Polar residues" evidence="1">
    <location>
        <begin position="702"/>
        <end position="727"/>
    </location>
</feature>
<dbReference type="Pfam" id="PF13889">
    <property type="entry name" value="Chromosome_seg"/>
    <property type="match status" value="1"/>
</dbReference>
<dbReference type="PANTHER" id="PTHR13199">
    <property type="entry name" value="GH03947P"/>
    <property type="match status" value="1"/>
</dbReference>
<dbReference type="InterPro" id="IPR051506">
    <property type="entry name" value="ATOS_Transcription_Regulators"/>
</dbReference>
<proteinExistence type="predicted"/>
<dbReference type="Pfam" id="PF13915">
    <property type="entry name" value="DUF4210"/>
    <property type="match status" value="1"/>
</dbReference>